<comment type="similarity">
    <text evidence="3">Belongs to the telombin family.</text>
</comment>
<feature type="compositionally biased region" description="Basic and acidic residues" evidence="9">
    <location>
        <begin position="371"/>
        <end position="382"/>
    </location>
</feature>
<evidence type="ECO:0000313" key="11">
    <source>
        <dbReference type="EMBL" id="CCE27582.1"/>
    </source>
</evidence>
<dbReference type="Pfam" id="PF02765">
    <property type="entry name" value="POT1"/>
    <property type="match status" value="1"/>
</dbReference>
<dbReference type="Proteomes" id="UP000016801">
    <property type="component" value="Unassembled WGS sequence"/>
</dbReference>
<dbReference type="InterPro" id="IPR012340">
    <property type="entry name" value="NA-bd_OB-fold"/>
</dbReference>
<protein>
    <recommendedName>
        <fullName evidence="4">Protection of telomeres protein 1</fullName>
    </recommendedName>
</protein>
<dbReference type="SUPFAM" id="SSF50249">
    <property type="entry name" value="Nucleic acid-binding proteins"/>
    <property type="match status" value="2"/>
</dbReference>
<accession>M1VUD5</accession>
<dbReference type="InterPro" id="IPR028389">
    <property type="entry name" value="POT1"/>
</dbReference>
<dbReference type="AlphaFoldDB" id="M1VUD5"/>
<dbReference type="OrthoDB" id="2186770at2759"/>
<dbReference type="FunFam" id="2.40.50.140:FF:000303">
    <property type="entry name" value="Protection of telomeres protein 1"/>
    <property type="match status" value="1"/>
</dbReference>
<proteinExistence type="inferred from homology"/>
<keyword evidence="6" id="KW-0779">Telomere</keyword>
<evidence type="ECO:0000256" key="5">
    <source>
        <dbReference type="ARBA" id="ARBA00022454"/>
    </source>
</evidence>
<dbReference type="SMART" id="SM00976">
    <property type="entry name" value="Telo_bind"/>
    <property type="match status" value="1"/>
</dbReference>
<sequence length="689" mass="77495">MLSRRQATPRSVGFASIKEVIDGKFHTGSLIHIAGVVTDFRAPIATRGTDWKCQMRIYDQSVQDENDASISFNIFWPEADMPEARCGDVIIVFSAKLQNYQSAYSLCTHKTTDIYIFDAARIPRPVTDASRALRPSTRSQTSRRLSRAESEHVSVLYSAINKKRLPTASEFEALKSNSTKLKDKFSELKDVQDGKFVDTVAQVVREPYDLGDKITLWISDYTENPLFYQHQLMGSKGKHTYDPYGYTTTSGASTSRSGWSGPLGKLSIQITCYEPHASAIRGERIMQGTWVFLRNLQVKYGQNMENLEGFLRGDRFAGGVKINISKEESLDGERTRVEVKNALRRKQQYEKTKKTQIKELTEAAAAGAKRRAELCLDREQPASKKTARERRSQKRALKAQEHKAQQGKNVDVDSDNNDVPSDVPKYLNTHVKCENGSIPPTLIADVLAPVQHEVIGNDGEITHLSLPFINANYRTFVRVIDFMPTKLEDFARPKKVPSEYAALSDHEESDSDSDSDSDVASGSGIESDDTPIGIKQWEWRFYLRLQEANKPGDANPKKSLWAVVDNLSAQMLLNIDATDLRHDDATLGRLRQRMFILWGDLEEHKAQVQNRTMQTKPYTKVGPPADSDDEAEDAVEQESVVHAVSNRPFGCCIRQYGVRQNARRVEEDSGGPAPWQRMFGLFGTRISSV</sequence>
<dbReference type="GO" id="GO:0016233">
    <property type="term" value="P:telomere capping"/>
    <property type="evidence" value="ECO:0007669"/>
    <property type="project" value="TreeGrafter"/>
</dbReference>
<keyword evidence="7" id="KW-0238">DNA-binding</keyword>
<dbReference type="GO" id="GO:0010521">
    <property type="term" value="F:telomerase inhibitor activity"/>
    <property type="evidence" value="ECO:0007669"/>
    <property type="project" value="TreeGrafter"/>
</dbReference>
<dbReference type="PhylomeDB" id="M1VUD5"/>
<gene>
    <name evidence="11" type="ORF">CPUR_01056</name>
</gene>
<feature type="region of interest" description="Disordered" evidence="9">
    <location>
        <begin position="501"/>
        <end position="530"/>
    </location>
</feature>
<feature type="region of interest" description="Disordered" evidence="9">
    <location>
        <begin position="608"/>
        <end position="634"/>
    </location>
</feature>
<evidence type="ECO:0000256" key="4">
    <source>
        <dbReference type="ARBA" id="ARBA00015253"/>
    </source>
</evidence>
<feature type="compositionally biased region" description="Acidic residues" evidence="9">
    <location>
        <begin position="507"/>
        <end position="517"/>
    </location>
</feature>
<dbReference type="PANTHER" id="PTHR14513">
    <property type="entry name" value="PROTECTION OF TELOMERES 1"/>
    <property type="match status" value="1"/>
</dbReference>
<keyword evidence="12" id="KW-1185">Reference proteome</keyword>
<dbReference type="InterPro" id="IPR032042">
    <property type="entry name" value="POT1PC"/>
</dbReference>
<keyword evidence="8" id="KW-0539">Nucleus</keyword>
<feature type="region of interest" description="Disordered" evidence="9">
    <location>
        <begin position="371"/>
        <end position="420"/>
    </location>
</feature>
<evidence type="ECO:0000256" key="6">
    <source>
        <dbReference type="ARBA" id="ARBA00022895"/>
    </source>
</evidence>
<dbReference type="HOGENOM" id="CLU_016663_0_0_1"/>
<feature type="compositionally biased region" description="Basic residues" evidence="9">
    <location>
        <begin position="385"/>
        <end position="397"/>
    </location>
</feature>
<evidence type="ECO:0000256" key="8">
    <source>
        <dbReference type="ARBA" id="ARBA00023242"/>
    </source>
</evidence>
<dbReference type="GO" id="GO:0032210">
    <property type="term" value="P:regulation of telomere maintenance via telomerase"/>
    <property type="evidence" value="ECO:0007669"/>
    <property type="project" value="TreeGrafter"/>
</dbReference>
<dbReference type="GO" id="GO:0098505">
    <property type="term" value="F:G-rich strand telomeric DNA binding"/>
    <property type="evidence" value="ECO:0007669"/>
    <property type="project" value="TreeGrafter"/>
</dbReference>
<dbReference type="PANTHER" id="PTHR14513:SF0">
    <property type="entry name" value="PROTECTION OF TELOMERES PROTEIN 1"/>
    <property type="match status" value="1"/>
</dbReference>
<evidence type="ECO:0000313" key="12">
    <source>
        <dbReference type="Proteomes" id="UP000016801"/>
    </source>
</evidence>
<dbReference type="Pfam" id="PF16686">
    <property type="entry name" value="POT1PC"/>
    <property type="match status" value="1"/>
</dbReference>
<evidence type="ECO:0000259" key="10">
    <source>
        <dbReference type="SMART" id="SM00976"/>
    </source>
</evidence>
<dbReference type="STRING" id="1111077.M1VUD5"/>
<dbReference type="eggNOG" id="KOG4757">
    <property type="taxonomic scope" value="Eukaryota"/>
</dbReference>
<comment type="caution">
    <text evidence="11">The sequence shown here is derived from an EMBL/GenBank/DDBJ whole genome shotgun (WGS) entry which is preliminary data.</text>
</comment>
<dbReference type="EMBL" id="CAGA01000005">
    <property type="protein sequence ID" value="CCE27582.1"/>
    <property type="molecule type" value="Genomic_DNA"/>
</dbReference>
<dbReference type="GO" id="GO:0000783">
    <property type="term" value="C:nuclear telomere cap complex"/>
    <property type="evidence" value="ECO:0007669"/>
    <property type="project" value="TreeGrafter"/>
</dbReference>
<evidence type="ECO:0000256" key="1">
    <source>
        <dbReference type="ARBA" id="ARBA00004123"/>
    </source>
</evidence>
<dbReference type="VEuPathDB" id="FungiDB:CPUR_01056"/>
<comment type="subcellular location">
    <subcellularLocation>
        <location evidence="2">Chromosome</location>
        <location evidence="2">Telomere</location>
    </subcellularLocation>
    <subcellularLocation>
        <location evidence="1">Nucleus</location>
    </subcellularLocation>
</comment>
<organism evidence="11 12">
    <name type="scientific">Claviceps purpurea (strain 20.1)</name>
    <name type="common">Ergot fungus</name>
    <name type="synonym">Sphacelia segetum</name>
    <dbReference type="NCBI Taxonomy" id="1111077"/>
    <lineage>
        <taxon>Eukaryota</taxon>
        <taxon>Fungi</taxon>
        <taxon>Dikarya</taxon>
        <taxon>Ascomycota</taxon>
        <taxon>Pezizomycotina</taxon>
        <taxon>Sordariomycetes</taxon>
        <taxon>Hypocreomycetidae</taxon>
        <taxon>Hypocreales</taxon>
        <taxon>Clavicipitaceae</taxon>
        <taxon>Claviceps</taxon>
    </lineage>
</organism>
<keyword evidence="5" id="KW-0158">Chromosome</keyword>
<evidence type="ECO:0000256" key="3">
    <source>
        <dbReference type="ARBA" id="ARBA00008442"/>
    </source>
</evidence>
<dbReference type="Gene3D" id="2.40.50.140">
    <property type="entry name" value="Nucleic acid-binding proteins"/>
    <property type="match status" value="2"/>
</dbReference>
<evidence type="ECO:0000256" key="9">
    <source>
        <dbReference type="SAM" id="MobiDB-lite"/>
    </source>
</evidence>
<dbReference type="InterPro" id="IPR011564">
    <property type="entry name" value="Telomer_end-bd_POT1/Cdc13"/>
</dbReference>
<feature type="domain" description="Telomeric single stranded DNA binding POT1/Cdc13" evidence="10">
    <location>
        <begin position="14"/>
        <end position="161"/>
    </location>
</feature>
<name>M1VUD5_CLAP2</name>
<evidence type="ECO:0000256" key="2">
    <source>
        <dbReference type="ARBA" id="ARBA00004574"/>
    </source>
</evidence>
<reference evidence="11 12" key="1">
    <citation type="journal article" date="2013" name="PLoS Genet.">
        <title>Plant-symbiotic fungi as chemical engineers: Multi-genome analysis of the Clavicipitaceae reveals dynamics of alkaloid loci.</title>
        <authorList>
            <person name="Schardl C.L."/>
            <person name="Young C.A."/>
            <person name="Hesse U."/>
            <person name="Amyotte S.G."/>
            <person name="Andreeva K."/>
            <person name="Calie P.J."/>
            <person name="Fleetwood D.J."/>
            <person name="Haws D.C."/>
            <person name="Moore N."/>
            <person name="Oeser B."/>
            <person name="Panaccione D.G."/>
            <person name="Schweri K.K."/>
            <person name="Voisey C.R."/>
            <person name="Farman M.L."/>
            <person name="Jaromczyk J.W."/>
            <person name="Roe B.A."/>
            <person name="O'Sullivan D.M."/>
            <person name="Scott B."/>
            <person name="Tudzynski P."/>
            <person name="An Z."/>
            <person name="Arnaoudova E.G."/>
            <person name="Bullock C.T."/>
            <person name="Charlton N.D."/>
            <person name="Chen L."/>
            <person name="Cox M."/>
            <person name="Dinkins R.D."/>
            <person name="Florea S."/>
            <person name="Glenn A.E."/>
            <person name="Gordon A."/>
            <person name="Gueldener U."/>
            <person name="Harris D.R."/>
            <person name="Hollin W."/>
            <person name="Jaromczyk J."/>
            <person name="Johnson R.D."/>
            <person name="Khan A.K."/>
            <person name="Leistner E."/>
            <person name="Leuchtmann A."/>
            <person name="Li C."/>
            <person name="Liu J."/>
            <person name="Liu J."/>
            <person name="Liu M."/>
            <person name="Mace W."/>
            <person name="Machado C."/>
            <person name="Nagabhyru P."/>
            <person name="Pan J."/>
            <person name="Schmid J."/>
            <person name="Sugawara K."/>
            <person name="Steiner U."/>
            <person name="Takach J.E."/>
            <person name="Tanaka E."/>
            <person name="Webb J.S."/>
            <person name="Wilson E.V."/>
            <person name="Wiseman J.L."/>
            <person name="Yoshida R."/>
            <person name="Zeng Z."/>
        </authorList>
    </citation>
    <scope>NUCLEOTIDE SEQUENCE [LARGE SCALE GENOMIC DNA]</scope>
    <source>
        <strain evidence="11 12">20.1</strain>
    </source>
</reference>
<evidence type="ECO:0000256" key="7">
    <source>
        <dbReference type="ARBA" id="ARBA00023125"/>
    </source>
</evidence>
<feature type="compositionally biased region" description="Polar residues" evidence="9">
    <location>
        <begin position="608"/>
        <end position="617"/>
    </location>
</feature>